<protein>
    <submittedName>
        <fullName evidence="1">Uncharacterized protein</fullName>
    </submittedName>
</protein>
<keyword evidence="2" id="KW-1185">Reference proteome</keyword>
<dbReference type="AlphaFoldDB" id="A0A1R3RSV4"/>
<dbReference type="PANTHER" id="PTHR33099:SF7">
    <property type="entry name" value="MYND-TYPE DOMAIN-CONTAINING PROTEIN"/>
    <property type="match status" value="1"/>
</dbReference>
<organism evidence="1 2">
    <name type="scientific">Aspergillus carbonarius (strain ITEM 5010)</name>
    <dbReference type="NCBI Taxonomy" id="602072"/>
    <lineage>
        <taxon>Eukaryota</taxon>
        <taxon>Fungi</taxon>
        <taxon>Dikarya</taxon>
        <taxon>Ascomycota</taxon>
        <taxon>Pezizomycotina</taxon>
        <taxon>Eurotiomycetes</taxon>
        <taxon>Eurotiomycetidae</taxon>
        <taxon>Eurotiales</taxon>
        <taxon>Aspergillaceae</taxon>
        <taxon>Aspergillus</taxon>
        <taxon>Aspergillus subgen. Circumdati</taxon>
    </lineage>
</organism>
<dbReference type="Proteomes" id="UP000188318">
    <property type="component" value="Unassembled WGS sequence"/>
</dbReference>
<dbReference type="OMA" id="FSWAAWY"/>
<dbReference type="VEuPathDB" id="FungiDB:ASPCADRAFT_395749"/>
<proteinExistence type="predicted"/>
<evidence type="ECO:0000313" key="2">
    <source>
        <dbReference type="Proteomes" id="UP000188318"/>
    </source>
</evidence>
<accession>A0A1R3RSV4</accession>
<dbReference type="Gene3D" id="2.60.120.620">
    <property type="entry name" value="q2cbj1_9rhob like domain"/>
    <property type="match status" value="1"/>
</dbReference>
<dbReference type="PANTHER" id="PTHR33099">
    <property type="entry name" value="FE2OG DIOXYGENASE DOMAIN-CONTAINING PROTEIN"/>
    <property type="match status" value="1"/>
</dbReference>
<sequence length="717" mass="80775">MEDIRFSGTFMTCASLDSVVNPGTQTLVDESVRKSWQLDANQFAIRNPQWQVQLGMFVNKAIAGLGLTASSRQVKAELYKLLIYEEGAFFRPRQDSEKADGMFGTLAVCLPSKHEGGDVENFRTAPTSEFGFSWAAWVVLIYNLIHRPSAALLDCHGSETEKLTRLLGSWARAADGDSIRYLDGWDEEPDDVCPPALVYILEHQYADRKLSFLRLKETDQVLFTQLHDACQRAGFDIFLTNVEKRQKEFHDVGDYDDYYGGRYKHGNIQLDQPNPGFLEVVNSEGNVVVRDIPFPETMLVQAETFCRDPDEEYYKGVLGSDGKSNRLLLQRNKCPSDKLAKERLLQVCRVISPASKSYSQFYYSSRPQRPQSLQRKVMQIAIEFDEPELFCRCLGLLKGNISPSQVTQIARFIAKHSLDFVPSLEYRSACGQQDRKPATRVLDWQDNTIKKMPSDQLGTSESDGRDLAKALSDFPIPGLLARITTFLETKTNNTIFLVPFMISANDYSTTGNLDKGQVSAMLKELFRVLGQSFKVDCVTCSCSSRSPMADAFNEFLLPVAIGICKHKESTKKISTDAERLFMKNILTRYLTDYVKNPAQPSPDWKVENAMQCSCQDCNLLRNFVVFTTTTIKQGTPYTLRVEKTRAKTANTKLNQFPPKDAMQEILGESYNSVFAHPNLAMLNTQPPAPALGDLANLNALGTVQTTLPRKRAFCQWE</sequence>
<evidence type="ECO:0000313" key="1">
    <source>
        <dbReference type="EMBL" id="OOF97540.1"/>
    </source>
</evidence>
<reference evidence="2" key="1">
    <citation type="journal article" date="2017" name="Genome Biol.">
        <title>Comparative genomics reveals high biological diversity and specific adaptations in the industrially and medically important fungal genus Aspergillus.</title>
        <authorList>
            <person name="de Vries R.P."/>
            <person name="Riley R."/>
            <person name="Wiebenga A."/>
            <person name="Aguilar-Osorio G."/>
            <person name="Amillis S."/>
            <person name="Uchima C.A."/>
            <person name="Anderluh G."/>
            <person name="Asadollahi M."/>
            <person name="Askin M."/>
            <person name="Barry K."/>
            <person name="Battaglia E."/>
            <person name="Bayram O."/>
            <person name="Benocci T."/>
            <person name="Braus-Stromeyer S.A."/>
            <person name="Caldana C."/>
            <person name="Canovas D."/>
            <person name="Cerqueira G.C."/>
            <person name="Chen F."/>
            <person name="Chen W."/>
            <person name="Choi C."/>
            <person name="Clum A."/>
            <person name="Dos Santos R.A."/>
            <person name="Damasio A.R."/>
            <person name="Diallinas G."/>
            <person name="Emri T."/>
            <person name="Fekete E."/>
            <person name="Flipphi M."/>
            <person name="Freyberg S."/>
            <person name="Gallo A."/>
            <person name="Gournas C."/>
            <person name="Habgood R."/>
            <person name="Hainaut M."/>
            <person name="Harispe M.L."/>
            <person name="Henrissat B."/>
            <person name="Hilden K.S."/>
            <person name="Hope R."/>
            <person name="Hossain A."/>
            <person name="Karabika E."/>
            <person name="Karaffa L."/>
            <person name="Karanyi Z."/>
            <person name="Krasevec N."/>
            <person name="Kuo A."/>
            <person name="Kusch H."/>
            <person name="LaButti K."/>
            <person name="Lagendijk E.L."/>
            <person name="Lapidus A."/>
            <person name="Levasseur A."/>
            <person name="Lindquist E."/>
            <person name="Lipzen A."/>
            <person name="Logrieco A.F."/>
            <person name="MacCabe A."/>
            <person name="Maekelae M.R."/>
            <person name="Malavazi I."/>
            <person name="Melin P."/>
            <person name="Meyer V."/>
            <person name="Mielnichuk N."/>
            <person name="Miskei M."/>
            <person name="Molnar A.P."/>
            <person name="Mule G."/>
            <person name="Ngan C.Y."/>
            <person name="Orejas M."/>
            <person name="Orosz E."/>
            <person name="Ouedraogo J.P."/>
            <person name="Overkamp K.M."/>
            <person name="Park H.-S."/>
            <person name="Perrone G."/>
            <person name="Piumi F."/>
            <person name="Punt P.J."/>
            <person name="Ram A.F."/>
            <person name="Ramon A."/>
            <person name="Rauscher S."/>
            <person name="Record E."/>
            <person name="Riano-Pachon D.M."/>
            <person name="Robert V."/>
            <person name="Roehrig J."/>
            <person name="Ruller R."/>
            <person name="Salamov A."/>
            <person name="Salih N.S."/>
            <person name="Samson R.A."/>
            <person name="Sandor E."/>
            <person name="Sanguinetti M."/>
            <person name="Schuetze T."/>
            <person name="Sepcic K."/>
            <person name="Shelest E."/>
            <person name="Sherlock G."/>
            <person name="Sophianopoulou V."/>
            <person name="Squina F.M."/>
            <person name="Sun H."/>
            <person name="Susca A."/>
            <person name="Todd R.B."/>
            <person name="Tsang A."/>
            <person name="Unkles S.E."/>
            <person name="van de Wiele N."/>
            <person name="van Rossen-Uffink D."/>
            <person name="Oliveira J.V."/>
            <person name="Vesth T.C."/>
            <person name="Visser J."/>
            <person name="Yu J.-H."/>
            <person name="Zhou M."/>
            <person name="Andersen M.R."/>
            <person name="Archer D.B."/>
            <person name="Baker S.E."/>
            <person name="Benoit I."/>
            <person name="Brakhage A.A."/>
            <person name="Braus G.H."/>
            <person name="Fischer R."/>
            <person name="Frisvad J.C."/>
            <person name="Goldman G.H."/>
            <person name="Houbraken J."/>
            <person name="Oakley B."/>
            <person name="Pocsi I."/>
            <person name="Scazzocchio C."/>
            <person name="Seiboth B."/>
            <person name="vanKuyk P.A."/>
            <person name="Wortman J."/>
            <person name="Dyer P.S."/>
            <person name="Grigoriev I.V."/>
        </authorList>
    </citation>
    <scope>NUCLEOTIDE SEQUENCE [LARGE SCALE GENOMIC DNA]</scope>
    <source>
        <strain evidence="2">ITEM 5010</strain>
    </source>
</reference>
<dbReference type="EMBL" id="KV907497">
    <property type="protein sequence ID" value="OOF97540.1"/>
    <property type="molecule type" value="Genomic_DNA"/>
</dbReference>
<gene>
    <name evidence="1" type="ORF">ASPCADRAFT_395749</name>
</gene>
<name>A0A1R3RSV4_ASPC5</name>
<dbReference type="OrthoDB" id="27483at2759"/>